<dbReference type="Proteomes" id="UP000218151">
    <property type="component" value="Unassembled WGS sequence"/>
</dbReference>
<sequence>MGAAEADARRARVEVRSRAEWRAWLLAHHAQAESVWLVGWKKGRGPYVPYGELRDEALCFGWVDSRPAKLDADRSMLLMSPRKRGSGWSAVNKARVAALEAAGLMHAAGLAKMDAAKRDGSWSKLDAVDALTVPDDLATALDAHPPAAERLAAFPPSVRRGILEWIAQAKRAKTRAMRVEETARLAAENVRANWAGRKRSGGGGGDRQA</sequence>
<dbReference type="OrthoDB" id="9796999at2"/>
<dbReference type="Pfam" id="PF13376">
    <property type="entry name" value="OmdA"/>
    <property type="match status" value="1"/>
</dbReference>
<proteinExistence type="predicted"/>
<organism evidence="1 2">
    <name type="scientific">Sphingomonas lenta</name>
    <dbReference type="NCBI Taxonomy" id="1141887"/>
    <lineage>
        <taxon>Bacteria</taxon>
        <taxon>Pseudomonadati</taxon>
        <taxon>Pseudomonadota</taxon>
        <taxon>Alphaproteobacteria</taxon>
        <taxon>Sphingomonadales</taxon>
        <taxon>Sphingomonadaceae</taxon>
        <taxon>Sphingomonas</taxon>
    </lineage>
</organism>
<dbReference type="RefSeq" id="WP_095997928.1">
    <property type="nucleotide sequence ID" value="NZ_NSLI01000003.1"/>
</dbReference>
<evidence type="ECO:0000313" key="2">
    <source>
        <dbReference type="Proteomes" id="UP000218151"/>
    </source>
</evidence>
<evidence type="ECO:0000313" key="1">
    <source>
        <dbReference type="EMBL" id="PAX07686.1"/>
    </source>
</evidence>
<gene>
    <name evidence="1" type="ORF">CKY28_08560</name>
</gene>
<protein>
    <recommendedName>
        <fullName evidence="3">Bacteriocin-protection protein</fullName>
    </recommendedName>
</protein>
<evidence type="ECO:0008006" key="3">
    <source>
        <dbReference type="Google" id="ProtNLM"/>
    </source>
</evidence>
<name>A0A2A2SEK3_9SPHN</name>
<dbReference type="AlphaFoldDB" id="A0A2A2SEK3"/>
<keyword evidence="2" id="KW-1185">Reference proteome</keyword>
<dbReference type="EMBL" id="NSLI01000003">
    <property type="protein sequence ID" value="PAX07686.1"/>
    <property type="molecule type" value="Genomic_DNA"/>
</dbReference>
<accession>A0A2A2SEK3</accession>
<comment type="caution">
    <text evidence="1">The sequence shown here is derived from an EMBL/GenBank/DDBJ whole genome shotgun (WGS) entry which is preliminary data.</text>
</comment>
<reference evidence="2" key="1">
    <citation type="submission" date="2017-09" db="EMBL/GenBank/DDBJ databases">
        <authorList>
            <person name="Feng G."/>
            <person name="Zhu H."/>
        </authorList>
    </citation>
    <scope>NUCLEOTIDE SEQUENCE [LARGE SCALE GENOMIC DNA]</scope>
    <source>
        <strain evidence="2">1PNM-20</strain>
    </source>
</reference>